<dbReference type="EC" id="4.2.1.2" evidence="5"/>
<protein>
    <recommendedName>
        <fullName evidence="5">Fumarate hydratase class II</fullName>
        <shortName evidence="5">Fumarase C</shortName>
        <ecNumber evidence="5">4.2.1.2</ecNumber>
    </recommendedName>
    <alternativeName>
        <fullName evidence="5">Aerobic fumarase</fullName>
    </alternativeName>
    <alternativeName>
        <fullName evidence="5">Iron-independent fumarase</fullName>
    </alternativeName>
</protein>
<evidence type="ECO:0000313" key="8">
    <source>
        <dbReference type="EMBL" id="PTB89377.1"/>
    </source>
</evidence>
<evidence type="ECO:0000259" key="7">
    <source>
        <dbReference type="Pfam" id="PF10415"/>
    </source>
</evidence>
<dbReference type="AlphaFoldDB" id="A0A2T4D6D8"/>
<feature type="active site" evidence="5">
    <location>
        <position position="311"/>
    </location>
</feature>
<evidence type="ECO:0000256" key="3">
    <source>
        <dbReference type="ARBA" id="ARBA00022532"/>
    </source>
</evidence>
<feature type="domain" description="Fumarate lyase N-terminal" evidence="6">
    <location>
        <begin position="12"/>
        <end position="335"/>
    </location>
</feature>
<dbReference type="InterPro" id="IPR020557">
    <property type="entry name" value="Fumarate_lyase_CS"/>
</dbReference>
<comment type="catalytic activity">
    <reaction evidence="5">
        <text>(S)-malate = fumarate + H2O</text>
        <dbReference type="Rhea" id="RHEA:12460"/>
        <dbReference type="ChEBI" id="CHEBI:15377"/>
        <dbReference type="ChEBI" id="CHEBI:15589"/>
        <dbReference type="ChEBI" id="CHEBI:29806"/>
        <dbReference type="EC" id="4.2.1.2"/>
    </reaction>
</comment>
<keyword evidence="4 5" id="KW-0456">Lyase</keyword>
<dbReference type="Proteomes" id="UP000242087">
    <property type="component" value="Unassembled WGS sequence"/>
</dbReference>
<dbReference type="PROSITE" id="PS00163">
    <property type="entry name" value="FUMARATE_LYASES"/>
    <property type="match status" value="1"/>
</dbReference>
<dbReference type="InterPro" id="IPR008948">
    <property type="entry name" value="L-Aspartase-like"/>
</dbReference>
<name>A0A2T4D6D8_9GAMM</name>
<dbReference type="Pfam" id="PF00206">
    <property type="entry name" value="Lyase_1"/>
    <property type="match status" value="1"/>
</dbReference>
<gene>
    <name evidence="9" type="primary">aspA</name>
    <name evidence="5" type="synonym">fumC</name>
    <name evidence="9" type="ORF">C9927_01130</name>
    <name evidence="8" type="ORF">C9928_03740</name>
</gene>
<dbReference type="PRINTS" id="PR00149">
    <property type="entry name" value="FUMRATELYASE"/>
</dbReference>
<dbReference type="UniPathway" id="UPA00223">
    <property type="reaction ID" value="UER01007"/>
</dbReference>
<dbReference type="GO" id="GO:0006106">
    <property type="term" value="P:fumarate metabolic process"/>
    <property type="evidence" value="ECO:0007669"/>
    <property type="project" value="InterPro"/>
</dbReference>
<dbReference type="PRINTS" id="PR00145">
    <property type="entry name" value="ARGSUCLYASE"/>
</dbReference>
<comment type="pathway">
    <text evidence="5">Carbohydrate metabolism; tricarboxylic acid cycle; (S)-malate from fumarate: step 1/1.</text>
</comment>
<dbReference type="InterPro" id="IPR005677">
    <property type="entry name" value="Fum_hydII"/>
</dbReference>
<evidence type="ECO:0000313" key="9">
    <source>
        <dbReference type="EMBL" id="PTB89908.1"/>
    </source>
</evidence>
<evidence type="ECO:0000313" key="11">
    <source>
        <dbReference type="Proteomes" id="UP000242087"/>
    </source>
</evidence>
<organism evidence="9 11">
    <name type="scientific">Pseudidiomarina aestuarii</name>
    <dbReference type="NCBI Taxonomy" id="624146"/>
    <lineage>
        <taxon>Bacteria</taxon>
        <taxon>Pseudomonadati</taxon>
        <taxon>Pseudomonadota</taxon>
        <taxon>Gammaproteobacteria</taxon>
        <taxon>Alteromonadales</taxon>
        <taxon>Idiomarinaceae</taxon>
        <taxon>Pseudidiomarina</taxon>
    </lineage>
</organism>
<comment type="caution">
    <text evidence="9">The sequence shown here is derived from an EMBL/GenBank/DDBJ whole genome shotgun (WGS) entry which is preliminary data.</text>
</comment>
<keyword evidence="3 5" id="KW-0816">Tricarboxylic acid cycle</keyword>
<dbReference type="PANTHER" id="PTHR11444:SF22">
    <property type="entry name" value="FUMARATE HYDRATASE CLASS II"/>
    <property type="match status" value="1"/>
</dbReference>
<dbReference type="InterPro" id="IPR022761">
    <property type="entry name" value="Fumarate_lyase_N"/>
</dbReference>
<feature type="domain" description="Fumarase C C-terminal" evidence="7">
    <location>
        <begin position="401"/>
        <end position="454"/>
    </location>
</feature>
<keyword evidence="2 5" id="KW-0963">Cytoplasm</keyword>
<sequence length="456" mass="48782">MSKFRTESDSMGTVEIPATALWGAQTERARQNFQLSGHRFPSAFITALARVKYAAAHANAELDVIQSEQAQAIKTAAGQIIAGQHHDQFPLDIFQTGSGTSTNMNMNEVISQLAKNAGAAIHPNDHVNASQSSNDVIPTTILVSVATTLTQDLIPALQHLRSVIQTKAESVQDVVKTGRTHLMDAMPITLAQELLAWDSQIAHCQTQLEQQLELVCTLPQGGTAVGSGINADPQFGELVCTMLSQTTGIPFKSAKNKFAGIAGQEVNLLVAGTFNSLAAVLLKMSNDLRWMNSGPLAGLGEISLTALQPGSSIMPGKVNPVIPEAVAMIAAHVTGNYAAVSTAAQQGNFQLNVMLPLIALKQLESIELLSNAARSLADQAIADFSVNQERIDEALARNPILVTALNSRIGYDQAAKIAKQAYQEQRPIIDVAAEMTDIPRTELEQQLDPRKLTNSQ</sequence>
<feature type="binding site" evidence="5">
    <location>
        <position position="312"/>
    </location>
    <ligand>
        <name>substrate</name>
    </ligand>
</feature>
<reference evidence="10 11" key="1">
    <citation type="submission" date="2018-03" db="EMBL/GenBank/DDBJ databases">
        <title>Cross-interface Injection: A General Nanoliter Liquid Handling Method Applied to Single Cells Genome Amplification Automated Nanoliter Liquid Handling Applied to Single Cell Multiple Displacement Amplification.</title>
        <authorList>
            <person name="Yun J."/>
            <person name="Xu P."/>
            <person name="Xu J."/>
            <person name="Dai X."/>
            <person name="Wang Y."/>
            <person name="Zheng X."/>
            <person name="Cao C."/>
            <person name="Yi Q."/>
            <person name="Zhu Y."/>
            <person name="Wang L."/>
            <person name="Dong Z."/>
            <person name="Huang Y."/>
            <person name="Huang L."/>
            <person name="Du W."/>
        </authorList>
    </citation>
    <scope>NUCLEOTIDE SEQUENCE [LARGE SCALE GENOMIC DNA]</scope>
    <source>
        <strain evidence="9 11">A12-4</strain>
        <strain evidence="8 10">A9-4</strain>
    </source>
</reference>
<dbReference type="InterPro" id="IPR024083">
    <property type="entry name" value="Fumarase/histidase_N"/>
</dbReference>
<dbReference type="PANTHER" id="PTHR11444">
    <property type="entry name" value="ASPARTATEAMMONIA/ARGININOSUCCINATE/ADENYLOSUCCINATE LYASE"/>
    <property type="match status" value="1"/>
</dbReference>
<dbReference type="GO" id="GO:0004333">
    <property type="term" value="F:fumarate hydratase activity"/>
    <property type="evidence" value="ECO:0007669"/>
    <property type="project" value="UniProtKB-UniRule"/>
</dbReference>
<evidence type="ECO:0000259" key="6">
    <source>
        <dbReference type="Pfam" id="PF00206"/>
    </source>
</evidence>
<feature type="binding site" evidence="5">
    <location>
        <begin position="317"/>
        <end position="319"/>
    </location>
    <ligand>
        <name>substrate</name>
    </ligand>
</feature>
<dbReference type="SUPFAM" id="SSF48557">
    <property type="entry name" value="L-aspartase-like"/>
    <property type="match status" value="1"/>
</dbReference>
<dbReference type="FunFam" id="1.10.275.10:FF:000001">
    <property type="entry name" value="Fumarate hydratase, mitochondrial"/>
    <property type="match status" value="1"/>
</dbReference>
<dbReference type="Gene3D" id="1.10.275.10">
    <property type="entry name" value="Fumarase/aspartase (N-terminal domain)"/>
    <property type="match status" value="1"/>
</dbReference>
<dbReference type="Gene3D" id="1.20.200.10">
    <property type="entry name" value="Fumarase/aspartase (Central domain)"/>
    <property type="match status" value="1"/>
</dbReference>
<evidence type="ECO:0000256" key="2">
    <source>
        <dbReference type="ARBA" id="ARBA00022490"/>
    </source>
</evidence>
<comment type="subcellular location">
    <subcellularLocation>
        <location evidence="5">Cytoplasm</location>
    </subcellularLocation>
</comment>
<comment type="miscellaneous">
    <text evidence="5">There are 2 substrate-binding sites: the catalytic A site, and the non-catalytic B site that may play a role in the transfer of substrate or product between the active site and the solvent. Alternatively, the B site may bind allosteric effectors.</text>
</comment>
<dbReference type="HAMAP" id="MF_00743">
    <property type="entry name" value="FumaraseC"/>
    <property type="match status" value="1"/>
</dbReference>
<dbReference type="InterPro" id="IPR000362">
    <property type="entry name" value="Fumarate_lyase_fam"/>
</dbReference>
<evidence type="ECO:0000256" key="5">
    <source>
        <dbReference type="HAMAP-Rule" id="MF_00743"/>
    </source>
</evidence>
<feature type="binding site" evidence="5">
    <location>
        <position position="180"/>
    </location>
    <ligand>
        <name>substrate</name>
    </ligand>
</feature>
<feature type="binding site" evidence="5">
    <location>
        <begin position="98"/>
        <end position="100"/>
    </location>
    <ligand>
        <name>substrate</name>
    </ligand>
</feature>
<dbReference type="Proteomes" id="UP000241514">
    <property type="component" value="Unassembled WGS sequence"/>
</dbReference>
<feature type="binding site" description="in site B" evidence="5">
    <location>
        <begin position="122"/>
        <end position="125"/>
    </location>
    <ligand>
        <name>substrate</name>
    </ligand>
</feature>
<dbReference type="GO" id="GO:0006099">
    <property type="term" value="P:tricarboxylic acid cycle"/>
    <property type="evidence" value="ECO:0007669"/>
    <property type="project" value="UniProtKB-UniRule"/>
</dbReference>
<comment type="subunit">
    <text evidence="5">Homotetramer.</text>
</comment>
<dbReference type="FunFam" id="1.10.40.30:FF:000002">
    <property type="entry name" value="Fumarate hydratase class II"/>
    <property type="match status" value="1"/>
</dbReference>
<evidence type="ECO:0000313" key="10">
    <source>
        <dbReference type="Proteomes" id="UP000241514"/>
    </source>
</evidence>
<dbReference type="EMBL" id="PYVG01000015">
    <property type="protein sequence ID" value="PTB89377.1"/>
    <property type="molecule type" value="Genomic_DNA"/>
</dbReference>
<evidence type="ECO:0000256" key="1">
    <source>
        <dbReference type="ARBA" id="ARBA00009084"/>
    </source>
</evidence>
<evidence type="ECO:0000256" key="4">
    <source>
        <dbReference type="ARBA" id="ARBA00023239"/>
    </source>
</evidence>
<feature type="binding site" evidence="5">
    <location>
        <begin position="132"/>
        <end position="134"/>
    </location>
    <ligand>
        <name>substrate</name>
    </ligand>
</feature>
<comment type="similarity">
    <text evidence="1 5">Belongs to the class-II fumarase/aspartase family. Fumarase subfamily.</text>
</comment>
<dbReference type="Gene3D" id="1.10.40.30">
    <property type="entry name" value="Fumarase/aspartase (C-terminal domain)"/>
    <property type="match status" value="1"/>
</dbReference>
<comment type="function">
    <text evidence="5">Involved in the TCA cycle. Catalyzes the stereospecific interconversion of fumarate to L-malate.</text>
</comment>
<dbReference type="FunFam" id="1.20.200.10:FF:000001">
    <property type="entry name" value="Fumarate hydratase, mitochondrial"/>
    <property type="match status" value="1"/>
</dbReference>
<dbReference type="EMBL" id="PYVF01000008">
    <property type="protein sequence ID" value="PTB89908.1"/>
    <property type="molecule type" value="Genomic_DNA"/>
</dbReference>
<proteinExistence type="inferred from homology"/>
<dbReference type="GO" id="GO:0005737">
    <property type="term" value="C:cytoplasm"/>
    <property type="evidence" value="ECO:0007669"/>
    <property type="project" value="UniProtKB-SubCell"/>
</dbReference>
<dbReference type="InterPro" id="IPR018951">
    <property type="entry name" value="Fumarase_C_C"/>
</dbReference>
<accession>A0A2T4D6D8</accession>
<dbReference type="Pfam" id="PF10415">
    <property type="entry name" value="FumaraseC_C"/>
    <property type="match status" value="1"/>
</dbReference>
<feature type="site" description="Important for catalytic activity" evidence="5">
    <location>
        <position position="324"/>
    </location>
</feature>
<feature type="active site" description="Proton donor/acceptor" evidence="5">
    <location>
        <position position="181"/>
    </location>
</feature>